<evidence type="ECO:0000256" key="5">
    <source>
        <dbReference type="ARBA" id="ARBA00023150"/>
    </source>
</evidence>
<dbReference type="InterPro" id="IPR003448">
    <property type="entry name" value="Mopterin_biosynth_MoaE"/>
</dbReference>
<comment type="pathway">
    <text evidence="1">Cofactor biosynthesis; molybdopterin biosynthesis.</text>
</comment>
<keyword evidence="5" id="KW-0501">Molybdenum cofactor biosynthesis</keyword>
<dbReference type="RefSeq" id="WP_189385498.1">
    <property type="nucleotide sequence ID" value="NZ_BAABFY010000005.1"/>
</dbReference>
<dbReference type="EMBL" id="BMYS01000016">
    <property type="protein sequence ID" value="GGW91029.1"/>
    <property type="molecule type" value="Genomic_DNA"/>
</dbReference>
<dbReference type="CDD" id="cd00756">
    <property type="entry name" value="MoaE"/>
    <property type="match status" value="1"/>
</dbReference>
<evidence type="ECO:0000256" key="3">
    <source>
        <dbReference type="ARBA" id="ARBA00011950"/>
    </source>
</evidence>
<evidence type="ECO:0000256" key="11">
    <source>
        <dbReference type="ARBA" id="ARBA00049878"/>
    </source>
</evidence>
<dbReference type="GO" id="GO:0030366">
    <property type="term" value="F:molybdopterin synthase activity"/>
    <property type="evidence" value="ECO:0007669"/>
    <property type="project" value="UniProtKB-EC"/>
</dbReference>
<proteinExistence type="inferred from homology"/>
<evidence type="ECO:0000256" key="8">
    <source>
        <dbReference type="ARBA" id="ARBA00030407"/>
    </source>
</evidence>
<evidence type="ECO:0000256" key="1">
    <source>
        <dbReference type="ARBA" id="ARBA00005046"/>
    </source>
</evidence>
<name>A0A918JN98_9BURK</name>
<evidence type="ECO:0000256" key="6">
    <source>
        <dbReference type="ARBA" id="ARBA00026066"/>
    </source>
</evidence>
<dbReference type="Gene3D" id="3.90.1170.40">
    <property type="entry name" value="Molybdopterin biosynthesis MoaE subunit"/>
    <property type="match status" value="1"/>
</dbReference>
<evidence type="ECO:0000256" key="4">
    <source>
        <dbReference type="ARBA" id="ARBA00013858"/>
    </source>
</evidence>
<evidence type="ECO:0000256" key="10">
    <source>
        <dbReference type="ARBA" id="ARBA00032474"/>
    </source>
</evidence>
<dbReference type="Proteomes" id="UP000608345">
    <property type="component" value="Unassembled WGS sequence"/>
</dbReference>
<evidence type="ECO:0000256" key="2">
    <source>
        <dbReference type="ARBA" id="ARBA00005426"/>
    </source>
</evidence>
<reference evidence="12" key="1">
    <citation type="journal article" date="2014" name="Int. J. Syst. Evol. Microbiol.">
        <title>Complete genome sequence of Corynebacterium casei LMG S-19264T (=DSM 44701T), isolated from a smear-ripened cheese.</title>
        <authorList>
            <consortium name="US DOE Joint Genome Institute (JGI-PGF)"/>
            <person name="Walter F."/>
            <person name="Albersmeier A."/>
            <person name="Kalinowski J."/>
            <person name="Ruckert C."/>
        </authorList>
    </citation>
    <scope>NUCLEOTIDE SEQUENCE</scope>
    <source>
        <strain evidence="12">KCTC 23732</strain>
    </source>
</reference>
<dbReference type="Pfam" id="PF02391">
    <property type="entry name" value="MoaE"/>
    <property type="match status" value="1"/>
</dbReference>
<dbReference type="InterPro" id="IPR036563">
    <property type="entry name" value="MoaE_sf"/>
</dbReference>
<evidence type="ECO:0000313" key="12">
    <source>
        <dbReference type="EMBL" id="GGW91029.1"/>
    </source>
</evidence>
<comment type="catalytic activity">
    <reaction evidence="11">
        <text>2 [molybdopterin-synthase sulfur-carrier protein]-C-terminal-Gly-aminoethanethioate + cyclic pyranopterin phosphate + H2O = molybdopterin + 2 [molybdopterin-synthase sulfur-carrier protein]-C-terminal Gly-Gly + 2 H(+)</text>
        <dbReference type="Rhea" id="RHEA:26333"/>
        <dbReference type="Rhea" id="RHEA-COMP:12202"/>
        <dbReference type="Rhea" id="RHEA-COMP:19907"/>
        <dbReference type="ChEBI" id="CHEBI:15377"/>
        <dbReference type="ChEBI" id="CHEBI:15378"/>
        <dbReference type="ChEBI" id="CHEBI:58698"/>
        <dbReference type="ChEBI" id="CHEBI:59648"/>
        <dbReference type="ChEBI" id="CHEBI:90778"/>
        <dbReference type="ChEBI" id="CHEBI:232372"/>
        <dbReference type="EC" id="2.8.1.12"/>
    </reaction>
</comment>
<comment type="similarity">
    <text evidence="2">Belongs to the MoaE family.</text>
</comment>
<evidence type="ECO:0000313" key="13">
    <source>
        <dbReference type="Proteomes" id="UP000608345"/>
    </source>
</evidence>
<reference evidence="12" key="2">
    <citation type="submission" date="2020-09" db="EMBL/GenBank/DDBJ databases">
        <authorList>
            <person name="Sun Q."/>
            <person name="Kim S."/>
        </authorList>
    </citation>
    <scope>NUCLEOTIDE SEQUENCE</scope>
    <source>
        <strain evidence="12">KCTC 23732</strain>
    </source>
</reference>
<evidence type="ECO:0000256" key="7">
    <source>
        <dbReference type="ARBA" id="ARBA00029745"/>
    </source>
</evidence>
<keyword evidence="13" id="KW-1185">Reference proteome</keyword>
<accession>A0A918JN98</accession>
<sequence>MYAISIQSTDFNLETEEQLAEQSSSNCGALVSFVGKVRGKDHAKLLSHLYLEHFPGVTEQEIEKIILMAQQKWPLQYVKVIHRIGEIKTGEKIVLVLTASEHRKDAYQANEFIMDYLKTEAPFWKKECFANGDAHWVDMKKSDLDHTQRWNQA</sequence>
<evidence type="ECO:0000256" key="9">
    <source>
        <dbReference type="ARBA" id="ARBA00030781"/>
    </source>
</evidence>
<dbReference type="AlphaFoldDB" id="A0A918JN98"/>
<comment type="subunit">
    <text evidence="6">Heterotetramer of 2 MoaD subunits and 2 MoaE subunits. Also stable as homodimer. The enzyme changes between these two forms during catalysis.</text>
</comment>
<dbReference type="GO" id="GO:0006777">
    <property type="term" value="P:Mo-molybdopterin cofactor biosynthetic process"/>
    <property type="evidence" value="ECO:0007669"/>
    <property type="project" value="UniProtKB-KW"/>
</dbReference>
<dbReference type="SUPFAM" id="SSF54690">
    <property type="entry name" value="Molybdopterin synthase subunit MoaE"/>
    <property type="match status" value="1"/>
</dbReference>
<dbReference type="PANTHER" id="PTHR23404">
    <property type="entry name" value="MOLYBDOPTERIN SYNTHASE RELATED"/>
    <property type="match status" value="1"/>
</dbReference>
<organism evidence="12 13">
    <name type="scientific">Advenella faeciporci</name>
    <dbReference type="NCBI Taxonomy" id="797535"/>
    <lineage>
        <taxon>Bacteria</taxon>
        <taxon>Pseudomonadati</taxon>
        <taxon>Pseudomonadota</taxon>
        <taxon>Betaproteobacteria</taxon>
        <taxon>Burkholderiales</taxon>
        <taxon>Alcaligenaceae</taxon>
    </lineage>
</organism>
<comment type="caution">
    <text evidence="12">The sequence shown here is derived from an EMBL/GenBank/DDBJ whole genome shotgun (WGS) entry which is preliminary data.</text>
</comment>
<gene>
    <name evidence="12" type="primary">moaE</name>
    <name evidence="12" type="ORF">GCM10011450_21510</name>
</gene>
<dbReference type="EC" id="2.8.1.12" evidence="3"/>
<protein>
    <recommendedName>
        <fullName evidence="4">Molybdopterin synthase catalytic subunit</fullName>
        <ecNumber evidence="3">2.8.1.12</ecNumber>
    </recommendedName>
    <alternativeName>
        <fullName evidence="9">MPT synthase subunit 2</fullName>
    </alternativeName>
    <alternativeName>
        <fullName evidence="7">Molybdenum cofactor biosynthesis protein E</fullName>
    </alternativeName>
    <alternativeName>
        <fullName evidence="8">Molybdopterin-converting factor large subunit</fullName>
    </alternativeName>
    <alternativeName>
        <fullName evidence="10">Molybdopterin-converting factor subunit 2</fullName>
    </alternativeName>
</protein>